<dbReference type="Pfam" id="PF01230">
    <property type="entry name" value="HIT"/>
    <property type="match status" value="1"/>
</dbReference>
<dbReference type="PROSITE" id="PS51084">
    <property type="entry name" value="HIT_2"/>
    <property type="match status" value="1"/>
</dbReference>
<sequence>MIMIYEDADIYLEWEESEIPWIKIFTKEPYKELTDVPAPLRAKLWNIYEVVEKEMIDYFNPSKINMASFGNYVPRVHIHVMARFENDSYFPEPMWGKKQRAGTLELPDFAPFEKRLRERLS</sequence>
<dbReference type="EMBL" id="AP027370">
    <property type="protein sequence ID" value="BDY12893.1"/>
    <property type="molecule type" value="Genomic_DNA"/>
</dbReference>
<evidence type="ECO:0000313" key="5">
    <source>
        <dbReference type="Proteomes" id="UP001321445"/>
    </source>
</evidence>
<feature type="domain" description="HIT" evidence="2">
    <location>
        <begin position="1"/>
        <end position="90"/>
    </location>
</feature>
<proteinExistence type="predicted"/>
<dbReference type="InterPro" id="IPR036265">
    <property type="entry name" value="HIT-like_sf"/>
</dbReference>
<accession>A0ABM8FKQ3</accession>
<dbReference type="Proteomes" id="UP001321445">
    <property type="component" value="Chromosome"/>
</dbReference>
<keyword evidence="5" id="KW-1185">Reference proteome</keyword>
<evidence type="ECO:0000259" key="2">
    <source>
        <dbReference type="PROSITE" id="PS51084"/>
    </source>
</evidence>
<evidence type="ECO:0000256" key="1">
    <source>
        <dbReference type="PROSITE-ProRule" id="PRU00464"/>
    </source>
</evidence>
<evidence type="ECO:0000313" key="4">
    <source>
        <dbReference type="EMBL" id="BDY13010.1"/>
    </source>
</evidence>
<evidence type="ECO:0000313" key="3">
    <source>
        <dbReference type="EMBL" id="BDY12893.1"/>
    </source>
</evidence>
<dbReference type="InterPro" id="IPR011146">
    <property type="entry name" value="HIT-like"/>
</dbReference>
<dbReference type="PIRSF" id="PIRSF000714">
    <property type="entry name" value="HIT"/>
    <property type="match status" value="1"/>
</dbReference>
<dbReference type="SUPFAM" id="SSF54197">
    <property type="entry name" value="HIT-like"/>
    <property type="match status" value="1"/>
</dbReference>
<comment type="caution">
    <text evidence="1">Lacks conserved residue(s) required for the propagation of feature annotation.</text>
</comment>
<reference evidence="3 5" key="1">
    <citation type="submission" date="2023-03" db="EMBL/GenBank/DDBJ databases">
        <title>Description of Hydrogenimonas sp. ISO32.</title>
        <authorList>
            <person name="Mino S."/>
            <person name="Fukazawa S."/>
            <person name="Sawabe T."/>
        </authorList>
    </citation>
    <scope>NUCLEOTIDE SEQUENCE [LARGE SCALE GENOMIC DNA]</scope>
    <source>
        <strain evidence="3 5">ISO32</strain>
    </source>
</reference>
<dbReference type="EMBL" id="AP027370">
    <property type="protein sequence ID" value="BDY13010.1"/>
    <property type="molecule type" value="Genomic_DNA"/>
</dbReference>
<name>A0ABM8FKQ3_9BACT</name>
<dbReference type="InterPro" id="IPR026026">
    <property type="entry name" value="HIT_Hint"/>
</dbReference>
<gene>
    <name evidence="3" type="ORF">HCR_12050</name>
    <name evidence="4" type="ORF">HCR_13220</name>
</gene>
<dbReference type="Gene3D" id="3.30.428.10">
    <property type="entry name" value="HIT-like"/>
    <property type="match status" value="1"/>
</dbReference>
<organism evidence="3 5">
    <name type="scientific">Hydrogenimonas cancrithermarum</name>
    <dbReference type="NCBI Taxonomy" id="2993563"/>
    <lineage>
        <taxon>Bacteria</taxon>
        <taxon>Pseudomonadati</taxon>
        <taxon>Campylobacterota</taxon>
        <taxon>Epsilonproteobacteria</taxon>
        <taxon>Campylobacterales</taxon>
        <taxon>Hydrogenimonadaceae</taxon>
        <taxon>Hydrogenimonas</taxon>
    </lineage>
</organism>
<protein>
    <submittedName>
        <fullName evidence="3">HIT family protein</fullName>
    </submittedName>
</protein>